<dbReference type="Gene3D" id="2.130.10.30">
    <property type="entry name" value="Regulator of chromosome condensation 1/beta-lactamase-inhibitor protein II"/>
    <property type="match status" value="2"/>
</dbReference>
<protein>
    <recommendedName>
        <fullName evidence="4">PH domain-containing protein</fullName>
    </recommendedName>
</protein>
<dbReference type="Proteomes" id="UP000708148">
    <property type="component" value="Unassembled WGS sequence"/>
</dbReference>
<keyword evidence="6" id="KW-1185">Reference proteome</keyword>
<dbReference type="Pfam" id="PF16457">
    <property type="entry name" value="PH_12"/>
    <property type="match status" value="1"/>
</dbReference>
<comment type="caution">
    <text evidence="5">The sequence shown here is derived from an EMBL/GenBank/DDBJ whole genome shotgun (WGS) entry which is preliminary data.</text>
</comment>
<dbReference type="InterPro" id="IPR001849">
    <property type="entry name" value="PH_domain"/>
</dbReference>
<feature type="repeat" description="RCC1" evidence="2">
    <location>
        <begin position="224"/>
        <end position="276"/>
    </location>
</feature>
<feature type="region of interest" description="Disordered" evidence="3">
    <location>
        <begin position="575"/>
        <end position="697"/>
    </location>
</feature>
<dbReference type="PROSITE" id="PS50012">
    <property type="entry name" value="RCC1_3"/>
    <property type="match status" value="6"/>
</dbReference>
<feature type="non-terminal residue" evidence="5">
    <location>
        <position position="819"/>
    </location>
</feature>
<dbReference type="SUPFAM" id="SSF50729">
    <property type="entry name" value="PH domain-like"/>
    <property type="match status" value="1"/>
</dbReference>
<proteinExistence type="predicted"/>
<dbReference type="AlphaFoldDB" id="A0A8S1IYJ6"/>
<feature type="non-terminal residue" evidence="5">
    <location>
        <position position="1"/>
    </location>
</feature>
<dbReference type="PANTHER" id="PTHR22870">
    <property type="entry name" value="REGULATOR OF CHROMOSOME CONDENSATION"/>
    <property type="match status" value="1"/>
</dbReference>
<evidence type="ECO:0000313" key="6">
    <source>
        <dbReference type="Proteomes" id="UP000708148"/>
    </source>
</evidence>
<dbReference type="Gene3D" id="2.30.29.30">
    <property type="entry name" value="Pleckstrin-homology domain (PH domain)/Phosphotyrosine-binding domain (PTB)"/>
    <property type="match status" value="1"/>
</dbReference>
<evidence type="ECO:0000256" key="3">
    <source>
        <dbReference type="SAM" id="MobiDB-lite"/>
    </source>
</evidence>
<evidence type="ECO:0000256" key="2">
    <source>
        <dbReference type="PROSITE-ProRule" id="PRU00235"/>
    </source>
</evidence>
<reference evidence="5" key="1">
    <citation type="submission" date="2020-12" db="EMBL/GenBank/DDBJ databases">
        <authorList>
            <person name="Iha C."/>
        </authorList>
    </citation>
    <scope>NUCLEOTIDE SEQUENCE</scope>
</reference>
<dbReference type="InterPro" id="IPR009091">
    <property type="entry name" value="RCC1/BLIP-II"/>
</dbReference>
<dbReference type="EMBL" id="CAJHUC010000904">
    <property type="protein sequence ID" value="CAD7698884.1"/>
    <property type="molecule type" value="Genomic_DNA"/>
</dbReference>
<dbReference type="OrthoDB" id="5981550at2759"/>
<dbReference type="InterPro" id="IPR051210">
    <property type="entry name" value="Ub_ligase/GEF_domain"/>
</dbReference>
<feature type="compositionally biased region" description="Low complexity" evidence="3">
    <location>
        <begin position="676"/>
        <end position="692"/>
    </location>
</feature>
<feature type="repeat" description="RCC1" evidence="2">
    <location>
        <begin position="165"/>
        <end position="223"/>
    </location>
</feature>
<gene>
    <name evidence="5" type="ORF">OSTQU699_LOCUS4243</name>
</gene>
<sequence length="819" mass="87494">AVGAAAGSSHRLEEYYTAVVKGTSLMKFGRYGAPKLHFFRLAADRHYLEWESRGSRKRVNLLVVHRVLRGQFTPVFIKNTRNGQVKVSPELSFSLLYRQRGEDRSLDLVCKDADEFGLWFNGIKLIIEDLKSKKALPPGVPPDDAPGSSVVPGPAVFPPKDAPPGDCYMWGGPPAGEEQEARAVLGDNTPLNFVVPRLVPSAERLDIEKASCGPHHFACITRNGHLYTWGNGSCGRLGLGSVQHANTPSTVYGLFDMASVGYMSCGETSTAAILKDGALFTWGGGLSGQLGHDNIATQYLPRKVERGLYGVHIVQVSCGPYHTAAVSNLGILYTWGDGLCGKLGHGDQISKYTPQPVEALYVGEVKWVCCGWWHTAAVVMANEHKGGALYTWGGDFTWEKDHNRGCLGNGSTDGSSVPVRVEGDMEELDVKHVACGLNLTVAQTSDGRVFQMGETGAGDTFVKWEGSKLPEQVKGGLTGHKAEEIACGRKHVCVVATPLTASGRADEARRRTVLFAWGKGDKGQLGLGYAKDHTSPQVVEALTARRIQQVCCGGDFTLAVCRYDARMAAAASNMVSDPMPTTPHGLSARKPGSQQQPFGFKPAFAASRNRTGSAESNSVDAKLKRPPDSGRTQGKQVVRATSSRSSKSSAYNSAPFYEFCPTQPSGPSSSPPPDPHSGYPALDYGSAGTDASAGGGNLRQAATDEMLTPRHHSTLSADCAIPDYGETTPNHFFDSTPAGGDWNMLQNYGQNASGVHNDLLDSGVNGASTVDSDESPREQGRRGDRGSMSDNSSADTVGSNDGRLPRDPNSDNDLEPAEC</sequence>
<feature type="domain" description="PH" evidence="4">
    <location>
        <begin position="34"/>
        <end position="126"/>
    </location>
</feature>
<evidence type="ECO:0000313" key="5">
    <source>
        <dbReference type="EMBL" id="CAD7698884.1"/>
    </source>
</evidence>
<evidence type="ECO:0000259" key="4">
    <source>
        <dbReference type="Pfam" id="PF16457"/>
    </source>
</evidence>
<dbReference type="SUPFAM" id="SSF50985">
    <property type="entry name" value="RCC1/BLIP-II"/>
    <property type="match status" value="2"/>
</dbReference>
<dbReference type="PRINTS" id="PR00633">
    <property type="entry name" value="RCCNDNSATION"/>
</dbReference>
<dbReference type="InterPro" id="IPR000408">
    <property type="entry name" value="Reg_chr_condens"/>
</dbReference>
<evidence type="ECO:0000256" key="1">
    <source>
        <dbReference type="ARBA" id="ARBA00022737"/>
    </source>
</evidence>
<feature type="repeat" description="RCC1" evidence="2">
    <location>
        <begin position="330"/>
        <end position="381"/>
    </location>
</feature>
<feature type="region of interest" description="Disordered" evidence="3">
    <location>
        <begin position="755"/>
        <end position="819"/>
    </location>
</feature>
<dbReference type="PANTHER" id="PTHR22870:SF360">
    <property type="entry name" value="ULTRAVIOLET-B RECEPTOR UVR8"/>
    <property type="match status" value="1"/>
</dbReference>
<dbReference type="PROSITE" id="PS00626">
    <property type="entry name" value="RCC1_2"/>
    <property type="match status" value="1"/>
</dbReference>
<feature type="repeat" description="RCC1" evidence="2">
    <location>
        <begin position="277"/>
        <end position="329"/>
    </location>
</feature>
<organism evidence="5 6">
    <name type="scientific">Ostreobium quekettii</name>
    <dbReference type="NCBI Taxonomy" id="121088"/>
    <lineage>
        <taxon>Eukaryota</taxon>
        <taxon>Viridiplantae</taxon>
        <taxon>Chlorophyta</taxon>
        <taxon>core chlorophytes</taxon>
        <taxon>Ulvophyceae</taxon>
        <taxon>TCBD clade</taxon>
        <taxon>Bryopsidales</taxon>
        <taxon>Ostreobineae</taxon>
        <taxon>Ostreobiaceae</taxon>
        <taxon>Ostreobium</taxon>
    </lineage>
</organism>
<name>A0A8S1IYJ6_9CHLO</name>
<dbReference type="InterPro" id="IPR011993">
    <property type="entry name" value="PH-like_dom_sf"/>
</dbReference>
<feature type="compositionally biased region" description="Polar residues" evidence="3">
    <location>
        <begin position="788"/>
        <end position="799"/>
    </location>
</feature>
<feature type="repeat" description="RCC1" evidence="2">
    <location>
        <begin position="512"/>
        <end position="563"/>
    </location>
</feature>
<feature type="repeat" description="RCC1" evidence="2">
    <location>
        <begin position="387"/>
        <end position="446"/>
    </location>
</feature>
<dbReference type="Pfam" id="PF00415">
    <property type="entry name" value="RCC1"/>
    <property type="match status" value="5"/>
</dbReference>
<feature type="compositionally biased region" description="Low complexity" evidence="3">
    <location>
        <begin position="640"/>
        <end position="654"/>
    </location>
</feature>
<keyword evidence="1" id="KW-0677">Repeat</keyword>
<feature type="compositionally biased region" description="Polar residues" evidence="3">
    <location>
        <begin position="608"/>
        <end position="619"/>
    </location>
</feature>
<feature type="compositionally biased region" description="Basic and acidic residues" evidence="3">
    <location>
        <begin position="774"/>
        <end position="787"/>
    </location>
</feature>
<feature type="compositionally biased region" description="Acidic residues" evidence="3">
    <location>
        <begin position="810"/>
        <end position="819"/>
    </location>
</feature>
<accession>A0A8S1IYJ6</accession>